<dbReference type="AlphaFoldDB" id="A0A2I0W5N9"/>
<dbReference type="InterPro" id="IPR003111">
    <property type="entry name" value="Lon_prtase_N"/>
</dbReference>
<dbReference type="SUPFAM" id="SSF57850">
    <property type="entry name" value="RING/U-box"/>
    <property type="match status" value="1"/>
</dbReference>
<name>A0A2I0W5N9_9ASPA</name>
<dbReference type="GO" id="GO:0061630">
    <property type="term" value="F:ubiquitin protein ligase activity"/>
    <property type="evidence" value="ECO:0007669"/>
    <property type="project" value="TreeGrafter"/>
</dbReference>
<keyword evidence="9" id="KW-1185">Reference proteome</keyword>
<dbReference type="PANTHER" id="PTHR23327">
    <property type="entry name" value="RING FINGER PROTEIN 127"/>
    <property type="match status" value="1"/>
</dbReference>
<evidence type="ECO:0000313" key="9">
    <source>
        <dbReference type="Proteomes" id="UP000233837"/>
    </source>
</evidence>
<dbReference type="InterPro" id="IPR046336">
    <property type="entry name" value="Lon_prtase_N_sf"/>
</dbReference>
<dbReference type="InterPro" id="IPR019734">
    <property type="entry name" value="TPR_rpt"/>
</dbReference>
<evidence type="ECO:0000313" key="8">
    <source>
        <dbReference type="EMBL" id="PKU70978.1"/>
    </source>
</evidence>
<dbReference type="SMART" id="SM00464">
    <property type="entry name" value="LON"/>
    <property type="match status" value="1"/>
</dbReference>
<organism evidence="8 9">
    <name type="scientific">Dendrobium catenatum</name>
    <dbReference type="NCBI Taxonomy" id="906689"/>
    <lineage>
        <taxon>Eukaryota</taxon>
        <taxon>Viridiplantae</taxon>
        <taxon>Streptophyta</taxon>
        <taxon>Embryophyta</taxon>
        <taxon>Tracheophyta</taxon>
        <taxon>Spermatophyta</taxon>
        <taxon>Magnoliopsida</taxon>
        <taxon>Liliopsida</taxon>
        <taxon>Asparagales</taxon>
        <taxon>Orchidaceae</taxon>
        <taxon>Epidendroideae</taxon>
        <taxon>Malaxideae</taxon>
        <taxon>Dendrobiinae</taxon>
        <taxon>Dendrobium</taxon>
    </lineage>
</organism>
<dbReference type="SUPFAM" id="SSF88697">
    <property type="entry name" value="PUA domain-like"/>
    <property type="match status" value="1"/>
</dbReference>
<evidence type="ECO:0000256" key="3">
    <source>
        <dbReference type="ARBA" id="ARBA00022833"/>
    </source>
</evidence>
<dbReference type="InterPro" id="IPR013083">
    <property type="entry name" value="Znf_RING/FYVE/PHD"/>
</dbReference>
<dbReference type="Gene3D" id="1.20.58.1480">
    <property type="match status" value="1"/>
</dbReference>
<accession>A0A2I0W5N9</accession>
<keyword evidence="1" id="KW-0479">Metal-binding</keyword>
<reference evidence="8 9" key="1">
    <citation type="journal article" date="2016" name="Sci. Rep.">
        <title>The Dendrobium catenatum Lindl. genome sequence provides insights into polysaccharide synthase, floral development and adaptive evolution.</title>
        <authorList>
            <person name="Zhang G.Q."/>
            <person name="Xu Q."/>
            <person name="Bian C."/>
            <person name="Tsai W.C."/>
            <person name="Yeh C.M."/>
            <person name="Liu K.W."/>
            <person name="Yoshida K."/>
            <person name="Zhang L.S."/>
            <person name="Chang S.B."/>
            <person name="Chen F."/>
            <person name="Shi Y."/>
            <person name="Su Y.Y."/>
            <person name="Zhang Y.Q."/>
            <person name="Chen L.J."/>
            <person name="Yin Y."/>
            <person name="Lin M."/>
            <person name="Huang H."/>
            <person name="Deng H."/>
            <person name="Wang Z.W."/>
            <person name="Zhu S.L."/>
            <person name="Zhao X."/>
            <person name="Deng C."/>
            <person name="Niu S.C."/>
            <person name="Huang J."/>
            <person name="Wang M."/>
            <person name="Liu G.H."/>
            <person name="Yang H.J."/>
            <person name="Xiao X.J."/>
            <person name="Hsiao Y.Y."/>
            <person name="Wu W.L."/>
            <person name="Chen Y.Y."/>
            <person name="Mitsuda N."/>
            <person name="Ohme-Takagi M."/>
            <person name="Luo Y.B."/>
            <person name="Van de Peer Y."/>
            <person name="Liu Z.J."/>
        </authorList>
    </citation>
    <scope>NUCLEOTIDE SEQUENCE [LARGE SCALE GENOMIC DNA]</scope>
    <source>
        <tissue evidence="8">The whole plant</tissue>
    </source>
</reference>
<evidence type="ECO:0000256" key="2">
    <source>
        <dbReference type="ARBA" id="ARBA00022771"/>
    </source>
</evidence>
<dbReference type="OrthoDB" id="264917at2759"/>
<keyword evidence="2 4" id="KW-0863">Zinc-finger</keyword>
<dbReference type="EMBL" id="KZ502899">
    <property type="protein sequence ID" value="PKU70978.1"/>
    <property type="molecule type" value="Genomic_DNA"/>
</dbReference>
<evidence type="ECO:0000256" key="1">
    <source>
        <dbReference type="ARBA" id="ARBA00022723"/>
    </source>
</evidence>
<dbReference type="CDD" id="cd16514">
    <property type="entry name" value="RING-HC_LONFs_rpt2"/>
    <property type="match status" value="1"/>
</dbReference>
<feature type="domain" description="RING-type" evidence="6">
    <location>
        <begin position="198"/>
        <end position="236"/>
    </location>
</feature>
<dbReference type="InterPro" id="IPR001841">
    <property type="entry name" value="Znf_RING"/>
</dbReference>
<proteinExistence type="predicted"/>
<dbReference type="Pfam" id="PF02190">
    <property type="entry name" value="LON_substr_bdg"/>
    <property type="match status" value="1"/>
</dbReference>
<dbReference type="Gene3D" id="1.25.40.10">
    <property type="entry name" value="Tetratricopeptide repeat domain"/>
    <property type="match status" value="1"/>
</dbReference>
<evidence type="ECO:0000259" key="7">
    <source>
        <dbReference type="PROSITE" id="PS51787"/>
    </source>
</evidence>
<dbReference type="Gene3D" id="2.30.130.40">
    <property type="entry name" value="LON domain-like"/>
    <property type="match status" value="1"/>
</dbReference>
<dbReference type="PROSITE" id="PS51787">
    <property type="entry name" value="LON_N"/>
    <property type="match status" value="1"/>
</dbReference>
<dbReference type="Gene3D" id="3.30.40.10">
    <property type="entry name" value="Zinc/RING finger domain, C3HC4 (zinc finger)"/>
    <property type="match status" value="1"/>
</dbReference>
<dbReference type="Pfam" id="PF13181">
    <property type="entry name" value="TPR_8"/>
    <property type="match status" value="1"/>
</dbReference>
<dbReference type="PANTHER" id="PTHR23327:SF42">
    <property type="entry name" value="LON PEPTIDASE N-TERMINAL DOMAIN AND RING FINGER PROTEIN C14F5.10C"/>
    <property type="match status" value="1"/>
</dbReference>
<dbReference type="STRING" id="906689.A0A2I0W5N9"/>
<sequence>MAEPSGRSLADDEYDNPEEFQWKDADVSSSTAETSVSAQVLDLMRRGNRAFREKRIEEAISCYSKAQLLKPGDPVILINRSAAFSRISQLLRERSATASEYQPLNGLDPTTHAELALKDADKVISIQSNSPKPYLLKAKALISLERYEEAREALLTGLQIDPLSHHAKNSLQNLDKVISGSAKRFKLWKPQRTDDFECTLCLKLLFEPVTTPCGHSFCRSCLLQTMDHGNKCPMCRMVLFISPRTYPISVTLNNIIQKNFPEEYAERKLEHANLTYGGTDILPLFVMDVVLPCQKLSLNIFEPRYRLMVRRIMEGNHRMGMVIIDSTTGAIADYACEVEILECEPLPDGRFYLEVEGRRRFHILRSWDQDGYRVAEVEWVQDVLPLEGSQEREDLQQMASEASELAQTWIRNAREAARIGRRARRLEVLQADGVPGARDPEKFSFWLVNLLNLRPSERLNILRLRDTRERISCGLDFLRRTEEQGCQVQ</sequence>
<evidence type="ECO:0000259" key="6">
    <source>
        <dbReference type="PROSITE" id="PS50089"/>
    </source>
</evidence>
<gene>
    <name evidence="8" type="primary">PRT1</name>
    <name evidence="8" type="ORF">MA16_Dca025794</name>
</gene>
<dbReference type="InterPro" id="IPR015947">
    <property type="entry name" value="PUA-like_sf"/>
</dbReference>
<feature type="region of interest" description="Disordered" evidence="5">
    <location>
        <begin position="1"/>
        <end position="28"/>
    </location>
</feature>
<dbReference type="PROSITE" id="PS00518">
    <property type="entry name" value="ZF_RING_1"/>
    <property type="match status" value="1"/>
</dbReference>
<feature type="domain" description="Lon N-terminal" evidence="7">
    <location>
        <begin position="279"/>
        <end position="482"/>
    </location>
</feature>
<evidence type="ECO:0000256" key="4">
    <source>
        <dbReference type="PROSITE-ProRule" id="PRU00175"/>
    </source>
</evidence>
<reference evidence="8 9" key="2">
    <citation type="journal article" date="2017" name="Nature">
        <title>The Apostasia genome and the evolution of orchids.</title>
        <authorList>
            <person name="Zhang G.Q."/>
            <person name="Liu K.W."/>
            <person name="Li Z."/>
            <person name="Lohaus R."/>
            <person name="Hsiao Y.Y."/>
            <person name="Niu S.C."/>
            <person name="Wang J.Y."/>
            <person name="Lin Y.C."/>
            <person name="Xu Q."/>
            <person name="Chen L.J."/>
            <person name="Yoshida K."/>
            <person name="Fujiwara S."/>
            <person name="Wang Z.W."/>
            <person name="Zhang Y.Q."/>
            <person name="Mitsuda N."/>
            <person name="Wang M."/>
            <person name="Liu G.H."/>
            <person name="Pecoraro L."/>
            <person name="Huang H.X."/>
            <person name="Xiao X.J."/>
            <person name="Lin M."/>
            <person name="Wu X.Y."/>
            <person name="Wu W.L."/>
            <person name="Chen Y.Y."/>
            <person name="Chang S.B."/>
            <person name="Sakamoto S."/>
            <person name="Ohme-Takagi M."/>
            <person name="Yagi M."/>
            <person name="Zeng S.J."/>
            <person name="Shen C.Y."/>
            <person name="Yeh C.M."/>
            <person name="Luo Y.B."/>
            <person name="Tsai W.C."/>
            <person name="Van de Peer Y."/>
            <person name="Liu Z.J."/>
        </authorList>
    </citation>
    <scope>NUCLEOTIDE SEQUENCE [LARGE SCALE GENOMIC DNA]</scope>
    <source>
        <tissue evidence="8">The whole plant</tissue>
    </source>
</reference>
<dbReference type="SUPFAM" id="SSF48452">
    <property type="entry name" value="TPR-like"/>
    <property type="match status" value="1"/>
</dbReference>
<dbReference type="GO" id="GO:0005737">
    <property type="term" value="C:cytoplasm"/>
    <property type="evidence" value="ECO:0007669"/>
    <property type="project" value="UniProtKB-ARBA"/>
</dbReference>
<protein>
    <submittedName>
        <fullName evidence="8">E3 ubiquitin-protein ligase PRT1</fullName>
    </submittedName>
</protein>
<dbReference type="InterPro" id="IPR011990">
    <property type="entry name" value="TPR-like_helical_dom_sf"/>
</dbReference>
<evidence type="ECO:0000256" key="5">
    <source>
        <dbReference type="SAM" id="MobiDB-lite"/>
    </source>
</evidence>
<dbReference type="SMART" id="SM00184">
    <property type="entry name" value="RING"/>
    <property type="match status" value="1"/>
</dbReference>
<dbReference type="Proteomes" id="UP000233837">
    <property type="component" value="Unassembled WGS sequence"/>
</dbReference>
<dbReference type="InterPro" id="IPR017907">
    <property type="entry name" value="Znf_RING_CS"/>
</dbReference>
<dbReference type="PROSITE" id="PS50089">
    <property type="entry name" value="ZF_RING_2"/>
    <property type="match status" value="1"/>
</dbReference>
<dbReference type="GO" id="GO:0008270">
    <property type="term" value="F:zinc ion binding"/>
    <property type="evidence" value="ECO:0007669"/>
    <property type="project" value="UniProtKB-KW"/>
</dbReference>
<keyword evidence="3" id="KW-0862">Zinc</keyword>
<dbReference type="SMART" id="SM00028">
    <property type="entry name" value="TPR"/>
    <property type="match status" value="2"/>
</dbReference>
<dbReference type="Pfam" id="PF13923">
    <property type="entry name" value="zf-C3HC4_2"/>
    <property type="match status" value="1"/>
</dbReference>